<name>A0A9I9EA49_CUCME</name>
<dbReference type="AlphaFoldDB" id="A0A9I9EA49"/>
<accession>A0A9I9EA49</accession>
<organism evidence="1">
    <name type="scientific">Cucumis melo</name>
    <name type="common">Muskmelon</name>
    <dbReference type="NCBI Taxonomy" id="3656"/>
    <lineage>
        <taxon>Eukaryota</taxon>
        <taxon>Viridiplantae</taxon>
        <taxon>Streptophyta</taxon>
        <taxon>Embryophyta</taxon>
        <taxon>Tracheophyta</taxon>
        <taxon>Spermatophyta</taxon>
        <taxon>Magnoliopsida</taxon>
        <taxon>eudicotyledons</taxon>
        <taxon>Gunneridae</taxon>
        <taxon>Pentapetalae</taxon>
        <taxon>rosids</taxon>
        <taxon>fabids</taxon>
        <taxon>Cucurbitales</taxon>
        <taxon>Cucurbitaceae</taxon>
        <taxon>Benincaseae</taxon>
        <taxon>Cucumis</taxon>
    </lineage>
</organism>
<dbReference type="EnsemblPlants" id="MELO3C030941.2.1">
    <property type="protein sequence ID" value="MELO3C030941.2.1"/>
    <property type="gene ID" value="MELO3C030941.2"/>
</dbReference>
<dbReference type="Gramene" id="MELO3C030941.2.1">
    <property type="protein sequence ID" value="MELO3C030941.2.1"/>
    <property type="gene ID" value="MELO3C030941.2"/>
</dbReference>
<reference evidence="1" key="1">
    <citation type="submission" date="2023-03" db="UniProtKB">
        <authorList>
            <consortium name="EnsemblPlants"/>
        </authorList>
    </citation>
    <scope>IDENTIFICATION</scope>
</reference>
<evidence type="ECO:0000313" key="1">
    <source>
        <dbReference type="EnsemblPlants" id="MELO3C030941.2.1"/>
    </source>
</evidence>
<protein>
    <submittedName>
        <fullName evidence="1">Uncharacterized protein</fullName>
    </submittedName>
</protein>
<proteinExistence type="predicted"/>
<sequence length="60" mass="6844">YSYTPIKNKISLASSELSTPKDIVHYIRAEHGLSISYQKARRAREAALDEIRGSQRTPIR</sequence>